<protein>
    <recommendedName>
        <fullName evidence="2">Ribonuclease H1 N-terminal domain-containing protein</fullName>
    </recommendedName>
</protein>
<dbReference type="Proteomes" id="UP001604336">
    <property type="component" value="Unassembled WGS sequence"/>
</dbReference>
<dbReference type="InterPro" id="IPR009027">
    <property type="entry name" value="Ribosomal_bL9/RNase_H1_N"/>
</dbReference>
<organism evidence="3 4">
    <name type="scientific">Abeliophyllum distichum</name>
    <dbReference type="NCBI Taxonomy" id="126358"/>
    <lineage>
        <taxon>Eukaryota</taxon>
        <taxon>Viridiplantae</taxon>
        <taxon>Streptophyta</taxon>
        <taxon>Embryophyta</taxon>
        <taxon>Tracheophyta</taxon>
        <taxon>Spermatophyta</taxon>
        <taxon>Magnoliopsida</taxon>
        <taxon>eudicotyledons</taxon>
        <taxon>Gunneridae</taxon>
        <taxon>Pentapetalae</taxon>
        <taxon>asterids</taxon>
        <taxon>lamiids</taxon>
        <taxon>Lamiales</taxon>
        <taxon>Oleaceae</taxon>
        <taxon>Forsythieae</taxon>
        <taxon>Abeliophyllum</taxon>
    </lineage>
</organism>
<dbReference type="EMBL" id="JBFOLK010000431">
    <property type="protein sequence ID" value="KAL2454259.1"/>
    <property type="molecule type" value="Genomic_DNA"/>
</dbReference>
<feature type="domain" description="Ribonuclease H1 N-terminal" evidence="2">
    <location>
        <begin position="120"/>
        <end position="161"/>
    </location>
</feature>
<dbReference type="AlphaFoldDB" id="A0ABD1NSC4"/>
<accession>A0ABD1NSC4</accession>
<keyword evidence="4" id="KW-1185">Reference proteome</keyword>
<dbReference type="Gene3D" id="3.40.970.10">
    <property type="entry name" value="Ribonuclease H1, N-terminal domain"/>
    <property type="match status" value="1"/>
</dbReference>
<sequence>MTEISALKKRILRLKKSQSKEEKTTNPQTDATTSSVEKGKWTALGELPDDSKVSLNTGEKPTIEHTQVQSSHEQQGIQSPKGSKISKDIGDKVQNSHELQGIQNPTQPLVGINSSLAGTKFYVIFDGPNKGFYSNWTEVETLVKNKPYRHKSFKTYTEAQNAFLENCKTKGIDPEPHKQIFDLPIFRPIYQPSNIRSRPRFPAQLFKPPTEHSKLRLFSYKEAAQSSTSKLPDRFTSLGKIPKPKEENTIADIPLMEFLTLEAEARVIADSAPEETYYGTLDKKYGQFVFLEGADPILVQSAFHCGLIKMVIPGDDLNELSLIDEGLFKSLKDFKTFVIKNQQTRLIIKFNSTIPLWDKNEILFKGYHHVQVRTVQEILLDRPIEGEPCETNDSIIQDWRSLSYQRLLTSLNAFNRDSKVKVNHSSKFILMTSRTSATISVDGIKTICRFEQRFYNLINSPNSYDGHLCPALKSSLGKNHACQFCQTDKTSPKKKESPNSDKEKDIITADKAFEDSD</sequence>
<name>A0ABD1NSC4_9LAMI</name>
<reference evidence="4" key="1">
    <citation type="submission" date="2024-07" db="EMBL/GenBank/DDBJ databases">
        <title>Two chromosome-level genome assemblies of Korean endemic species Abeliophyllum distichum and Forsythia ovata (Oleaceae).</title>
        <authorList>
            <person name="Jang H."/>
        </authorList>
    </citation>
    <scope>NUCLEOTIDE SEQUENCE [LARGE SCALE GENOMIC DNA]</scope>
</reference>
<dbReference type="InterPro" id="IPR037056">
    <property type="entry name" value="RNase_H1_N_sf"/>
</dbReference>
<dbReference type="SUPFAM" id="SSF55658">
    <property type="entry name" value="L9 N-domain-like"/>
    <property type="match status" value="1"/>
</dbReference>
<gene>
    <name evidence="3" type="ORF">Adt_48243</name>
</gene>
<comment type="caution">
    <text evidence="3">The sequence shown here is derived from an EMBL/GenBank/DDBJ whole genome shotgun (WGS) entry which is preliminary data.</text>
</comment>
<dbReference type="InterPro" id="IPR011320">
    <property type="entry name" value="RNase_H1_N"/>
</dbReference>
<evidence type="ECO:0000259" key="2">
    <source>
        <dbReference type="Pfam" id="PF01693"/>
    </source>
</evidence>
<evidence type="ECO:0000313" key="4">
    <source>
        <dbReference type="Proteomes" id="UP001604336"/>
    </source>
</evidence>
<evidence type="ECO:0000313" key="3">
    <source>
        <dbReference type="EMBL" id="KAL2454259.1"/>
    </source>
</evidence>
<feature type="compositionally biased region" description="Polar residues" evidence="1">
    <location>
        <begin position="25"/>
        <end position="36"/>
    </location>
</feature>
<feature type="compositionally biased region" description="Basic and acidic residues" evidence="1">
    <location>
        <begin position="490"/>
        <end position="517"/>
    </location>
</feature>
<evidence type="ECO:0000256" key="1">
    <source>
        <dbReference type="SAM" id="MobiDB-lite"/>
    </source>
</evidence>
<feature type="region of interest" description="Disordered" evidence="1">
    <location>
        <begin position="487"/>
        <end position="517"/>
    </location>
</feature>
<dbReference type="Pfam" id="PF01693">
    <property type="entry name" value="Cauli_VI"/>
    <property type="match status" value="1"/>
</dbReference>
<feature type="compositionally biased region" description="Basic residues" evidence="1">
    <location>
        <begin position="7"/>
        <end position="17"/>
    </location>
</feature>
<feature type="region of interest" description="Disordered" evidence="1">
    <location>
        <begin position="1"/>
        <end position="88"/>
    </location>
</feature>
<feature type="compositionally biased region" description="Polar residues" evidence="1">
    <location>
        <begin position="53"/>
        <end position="81"/>
    </location>
</feature>
<proteinExistence type="predicted"/>